<dbReference type="OrthoDB" id="10003345at2759"/>
<reference evidence="5" key="3">
    <citation type="submission" date="2020-05" db="UniProtKB">
        <authorList>
            <consortium name="EnsemblMetazoa"/>
        </authorList>
    </citation>
    <scope>IDENTIFICATION</scope>
    <source>
        <strain evidence="5">USDA</strain>
    </source>
</reference>
<dbReference type="SMART" id="SM00252">
    <property type="entry name" value="SH2"/>
    <property type="match status" value="1"/>
</dbReference>
<dbReference type="PROSITE" id="PS50001">
    <property type="entry name" value="SH2"/>
    <property type="match status" value="1"/>
</dbReference>
<dbReference type="InterPro" id="IPR036860">
    <property type="entry name" value="SH2_dom_sf"/>
</dbReference>
<gene>
    <name evidence="5" type="primary">8235983</name>
    <name evidence="4" type="ORF">Phum_PHUM494760</name>
</gene>
<reference evidence="4" key="2">
    <citation type="submission" date="2007-04" db="EMBL/GenBank/DDBJ databases">
        <title>The genome of the human body louse.</title>
        <authorList>
            <consortium name="The Human Body Louse Genome Consortium"/>
            <person name="Kirkness E."/>
            <person name="Walenz B."/>
            <person name="Hass B."/>
            <person name="Bruggner R."/>
            <person name="Strausberg R."/>
        </authorList>
    </citation>
    <scope>NUCLEOTIDE SEQUENCE</scope>
    <source>
        <strain evidence="4">USDA</strain>
    </source>
</reference>
<dbReference type="PANTHER" id="PTHR14388">
    <property type="entry name" value="T CELL-SPECIFIC ADAPTER PROTEIN TSAD"/>
    <property type="match status" value="1"/>
</dbReference>
<dbReference type="PANTHER" id="PTHR14388:SF17">
    <property type="entry name" value="SH2 DOMAIN-CONTAINING PROTEIN"/>
    <property type="match status" value="1"/>
</dbReference>
<keyword evidence="6" id="KW-1185">Reference proteome</keyword>
<protein>
    <submittedName>
        <fullName evidence="4 5">SH2 domain-containing protein 4A, putative</fullName>
    </submittedName>
</protein>
<dbReference type="EMBL" id="DS235829">
    <property type="protein sequence ID" value="EEB17948.1"/>
    <property type="molecule type" value="Genomic_DNA"/>
</dbReference>
<evidence type="ECO:0000259" key="3">
    <source>
        <dbReference type="PROSITE" id="PS50001"/>
    </source>
</evidence>
<dbReference type="Pfam" id="PF00017">
    <property type="entry name" value="SH2"/>
    <property type="match status" value="1"/>
</dbReference>
<dbReference type="KEGG" id="phu:Phum_PHUM494760"/>
<dbReference type="RefSeq" id="XP_002430686.1">
    <property type="nucleotide sequence ID" value="XM_002430641.1"/>
</dbReference>
<dbReference type="SUPFAM" id="SSF55550">
    <property type="entry name" value="SH2 domain"/>
    <property type="match status" value="1"/>
</dbReference>
<evidence type="ECO:0000256" key="2">
    <source>
        <dbReference type="SAM" id="Coils"/>
    </source>
</evidence>
<feature type="domain" description="SH2" evidence="3">
    <location>
        <begin position="362"/>
        <end position="454"/>
    </location>
</feature>
<dbReference type="HOGENOM" id="CLU_029296_1_0_1"/>
<dbReference type="Gene3D" id="3.30.505.10">
    <property type="entry name" value="SH2 domain"/>
    <property type="match status" value="1"/>
</dbReference>
<proteinExistence type="predicted"/>
<reference evidence="4" key="1">
    <citation type="submission" date="2007-04" db="EMBL/GenBank/DDBJ databases">
        <title>Annotation of Pediculus humanus corporis strain USDA.</title>
        <authorList>
            <person name="Kirkness E."/>
            <person name="Hannick L."/>
            <person name="Hass B."/>
            <person name="Bruggner R."/>
            <person name="Lawson D."/>
            <person name="Bidwell S."/>
            <person name="Joardar V."/>
            <person name="Caler E."/>
            <person name="Walenz B."/>
            <person name="Inman J."/>
            <person name="Schobel S."/>
            <person name="Galinsky K."/>
            <person name="Amedeo P."/>
            <person name="Strausberg R."/>
        </authorList>
    </citation>
    <scope>NUCLEOTIDE SEQUENCE</scope>
    <source>
        <strain evidence="4">USDA</strain>
    </source>
</reference>
<feature type="coiled-coil region" evidence="2">
    <location>
        <begin position="134"/>
        <end position="164"/>
    </location>
</feature>
<dbReference type="EMBL" id="AAZO01005990">
    <property type="status" value="NOT_ANNOTATED_CDS"/>
    <property type="molecule type" value="Genomic_DNA"/>
</dbReference>
<evidence type="ECO:0000313" key="5">
    <source>
        <dbReference type="EnsemblMetazoa" id="PHUM494760-PA"/>
    </source>
</evidence>
<evidence type="ECO:0000313" key="4">
    <source>
        <dbReference type="EMBL" id="EEB17948.1"/>
    </source>
</evidence>
<sequence>MLQQILRDLYIDPELLAELGEDQKQTLFCKMREEQVRRWKIWDSEQEKLERLKGPKPERKTKVSFLKGSDGEPWTWVMGEHPDDKSIEQILEEEAREKARKLAEKEAKEFRKSVEAGLNEILDLNQKKIQKTVEAELNEILDMNQKQIQQLEAAGKTLNRLKDKTMMTILPPETDDSSDIYCTVDDLRKKLNSSKPNFEIQKYNGNNNNNNNSGKLNNVPQYRNKVAATVAQWEKRVLEERASQIFNKLQRKQLQVVKEAEDAEKRQEILWREQEKKAKEAEQQIREIARRAREEHKRTSCCEIDVETETNQIKRTSTKEPVVSMSVGVIKPRSREAITEWFQTVEVERKAGIDDKNHVAPWFHGLISRQEAENLLSDKPVGSFLVRVSEKISGYAISYRDSDRCKHYLIDSSNGHYQFLGSNQMTHKTLGELITFHETQAITALGGELLRIPCRISCIPDIFRGLTIYAAR</sequence>
<dbReference type="eggNOG" id="ENOG502QVV5">
    <property type="taxonomic scope" value="Eukaryota"/>
</dbReference>
<keyword evidence="2" id="KW-0175">Coiled coil</keyword>
<name>E0VX42_PEDHC</name>
<dbReference type="EnsemblMetazoa" id="PHUM494760-RA">
    <property type="protein sequence ID" value="PHUM494760-PA"/>
    <property type="gene ID" value="PHUM494760"/>
</dbReference>
<evidence type="ECO:0000256" key="1">
    <source>
        <dbReference type="PROSITE-ProRule" id="PRU00191"/>
    </source>
</evidence>
<keyword evidence="1" id="KW-0727">SH2 domain</keyword>
<dbReference type="GeneID" id="8235983"/>
<dbReference type="AlphaFoldDB" id="E0VX42"/>
<dbReference type="OMA" id="DHEWKEQ"/>
<dbReference type="PRINTS" id="PR00401">
    <property type="entry name" value="SH2DOMAIN"/>
</dbReference>
<dbReference type="VEuPathDB" id="VectorBase:PHUM494760"/>
<dbReference type="GO" id="GO:0005737">
    <property type="term" value="C:cytoplasm"/>
    <property type="evidence" value="ECO:0007669"/>
    <property type="project" value="TreeGrafter"/>
</dbReference>
<dbReference type="InParanoid" id="E0VX42"/>
<dbReference type="Proteomes" id="UP000009046">
    <property type="component" value="Unassembled WGS sequence"/>
</dbReference>
<dbReference type="CTD" id="8235983"/>
<accession>E0VX42</accession>
<organism>
    <name type="scientific">Pediculus humanus subsp. corporis</name>
    <name type="common">Body louse</name>
    <dbReference type="NCBI Taxonomy" id="121224"/>
    <lineage>
        <taxon>Eukaryota</taxon>
        <taxon>Metazoa</taxon>
        <taxon>Ecdysozoa</taxon>
        <taxon>Arthropoda</taxon>
        <taxon>Hexapoda</taxon>
        <taxon>Insecta</taxon>
        <taxon>Pterygota</taxon>
        <taxon>Neoptera</taxon>
        <taxon>Paraneoptera</taxon>
        <taxon>Psocodea</taxon>
        <taxon>Troctomorpha</taxon>
        <taxon>Phthiraptera</taxon>
        <taxon>Anoplura</taxon>
        <taxon>Pediculidae</taxon>
        <taxon>Pediculus</taxon>
    </lineage>
</organism>
<feature type="coiled-coil region" evidence="2">
    <location>
        <begin position="246"/>
        <end position="298"/>
    </location>
</feature>
<dbReference type="InterPro" id="IPR000980">
    <property type="entry name" value="SH2"/>
</dbReference>
<evidence type="ECO:0000313" key="6">
    <source>
        <dbReference type="Proteomes" id="UP000009046"/>
    </source>
</evidence>